<accession>A0A0N1KH85</accession>
<dbReference type="RefSeq" id="WP_053908684.1">
    <property type="nucleotide sequence ID" value="NZ_CAWMUS010000022.1"/>
</dbReference>
<feature type="chain" id="PRO_5005875741" evidence="1">
    <location>
        <begin position="29"/>
        <end position="88"/>
    </location>
</feature>
<sequence>MANDFWTKSVFGLLIAISLAFSTAVASASDLSSPVVYQVSHIVHSQASHSDADIESIRENNEFNRILISDVDLDKRFSSKQIKIKSRS</sequence>
<dbReference type="AlphaFoldDB" id="A0A0N1KH85"/>
<evidence type="ECO:0000256" key="1">
    <source>
        <dbReference type="SAM" id="SignalP"/>
    </source>
</evidence>
<dbReference type="Proteomes" id="UP000053226">
    <property type="component" value="Unassembled WGS sequence"/>
</dbReference>
<name>A0A0N1KH85_9GAMM</name>
<reference evidence="2 3" key="1">
    <citation type="submission" date="2015-07" db="EMBL/GenBank/DDBJ databases">
        <title>ATOL: Assembling a taxonomically balanced genome-scale reconstruction of the evolutionary history of the Enterobacteriaceae.</title>
        <authorList>
            <person name="Plunkett G.III."/>
            <person name="Neeno-Eckwall E.C."/>
            <person name="Glasner J.D."/>
            <person name="Perna N.T."/>
        </authorList>
    </citation>
    <scope>NUCLEOTIDE SEQUENCE [LARGE SCALE GENOMIC DNA]</scope>
    <source>
        <strain evidence="2 3">ATCC 35017</strain>
    </source>
</reference>
<comment type="caution">
    <text evidence="2">The sequence shown here is derived from an EMBL/GenBank/DDBJ whole genome shotgun (WGS) entry which is preliminary data.</text>
</comment>
<dbReference type="EMBL" id="LGAA01000022">
    <property type="protein sequence ID" value="KPD02254.1"/>
    <property type="molecule type" value="Genomic_DNA"/>
</dbReference>
<keyword evidence="3" id="KW-1185">Reference proteome</keyword>
<evidence type="ECO:0000313" key="2">
    <source>
        <dbReference type="EMBL" id="KPD02254.1"/>
    </source>
</evidence>
<organism evidence="2 3">
    <name type="scientific">Moellerella wisconsensis ATCC 35017</name>
    <dbReference type="NCBI Taxonomy" id="1354267"/>
    <lineage>
        <taxon>Bacteria</taxon>
        <taxon>Pseudomonadati</taxon>
        <taxon>Pseudomonadota</taxon>
        <taxon>Gammaproteobacteria</taxon>
        <taxon>Enterobacterales</taxon>
        <taxon>Morganellaceae</taxon>
        <taxon>Moellerella</taxon>
    </lineage>
</organism>
<proteinExistence type="predicted"/>
<evidence type="ECO:0000313" key="3">
    <source>
        <dbReference type="Proteomes" id="UP000053226"/>
    </source>
</evidence>
<protein>
    <submittedName>
        <fullName evidence="2">Uncharacterized protein</fullName>
    </submittedName>
</protein>
<gene>
    <name evidence="2" type="ORF">M992_2255</name>
</gene>
<feature type="signal peptide" evidence="1">
    <location>
        <begin position="1"/>
        <end position="28"/>
    </location>
</feature>
<keyword evidence="1" id="KW-0732">Signal</keyword>